<organism evidence="1 2">
    <name type="scientific">Diversispora epigaea</name>
    <dbReference type="NCBI Taxonomy" id="1348612"/>
    <lineage>
        <taxon>Eukaryota</taxon>
        <taxon>Fungi</taxon>
        <taxon>Fungi incertae sedis</taxon>
        <taxon>Mucoromycota</taxon>
        <taxon>Glomeromycotina</taxon>
        <taxon>Glomeromycetes</taxon>
        <taxon>Diversisporales</taxon>
        <taxon>Diversisporaceae</taxon>
        <taxon>Diversispora</taxon>
    </lineage>
</organism>
<dbReference type="AlphaFoldDB" id="A0A397IE37"/>
<evidence type="ECO:0000313" key="1">
    <source>
        <dbReference type="EMBL" id="RHZ71614.1"/>
    </source>
</evidence>
<dbReference type="Proteomes" id="UP000266861">
    <property type="component" value="Unassembled WGS sequence"/>
</dbReference>
<comment type="caution">
    <text evidence="1">The sequence shown here is derived from an EMBL/GenBank/DDBJ whole genome shotgun (WGS) entry which is preliminary data.</text>
</comment>
<accession>A0A397IE37</accession>
<keyword evidence="2" id="KW-1185">Reference proteome</keyword>
<reference evidence="1 2" key="1">
    <citation type="submission" date="2018-08" db="EMBL/GenBank/DDBJ databases">
        <title>Genome and evolution of the arbuscular mycorrhizal fungus Diversispora epigaea (formerly Glomus versiforme) and its bacterial endosymbionts.</title>
        <authorList>
            <person name="Sun X."/>
            <person name="Fei Z."/>
            <person name="Harrison M."/>
        </authorList>
    </citation>
    <scope>NUCLEOTIDE SEQUENCE [LARGE SCALE GENOMIC DNA]</scope>
    <source>
        <strain evidence="1 2">IT104</strain>
    </source>
</reference>
<name>A0A397IE37_9GLOM</name>
<gene>
    <name evidence="1" type="ORF">Glove_256g36</name>
</gene>
<dbReference type="EMBL" id="PQFF01000234">
    <property type="protein sequence ID" value="RHZ71614.1"/>
    <property type="molecule type" value="Genomic_DNA"/>
</dbReference>
<dbReference type="OrthoDB" id="642895at2759"/>
<evidence type="ECO:0000313" key="2">
    <source>
        <dbReference type="Proteomes" id="UP000266861"/>
    </source>
</evidence>
<sequence length="68" mass="8069">MEERIQLCDDNLDEKCLEKVESADEVSKLLSQEVFRLQELYAKCAKIYRWMLEIHLIEKNGENLVDPI</sequence>
<protein>
    <submittedName>
        <fullName evidence="1">Uncharacterized protein</fullName>
    </submittedName>
</protein>
<proteinExistence type="predicted"/>